<feature type="non-terminal residue" evidence="1">
    <location>
        <position position="1"/>
    </location>
</feature>
<evidence type="ECO:0000313" key="1">
    <source>
        <dbReference type="EMBL" id="KAL0477196.1"/>
    </source>
</evidence>
<dbReference type="AlphaFoldDB" id="A0AAW2YJX9"/>
<protein>
    <submittedName>
        <fullName evidence="1">Uncharacterized protein</fullName>
    </submittedName>
</protein>
<dbReference type="Proteomes" id="UP001431209">
    <property type="component" value="Unassembled WGS sequence"/>
</dbReference>
<keyword evidence="2" id="KW-1185">Reference proteome</keyword>
<comment type="caution">
    <text evidence="1">The sequence shown here is derived from an EMBL/GenBank/DDBJ whole genome shotgun (WGS) entry which is preliminary data.</text>
</comment>
<reference evidence="1 2" key="1">
    <citation type="submission" date="2024-03" db="EMBL/GenBank/DDBJ databases">
        <title>The Acrasis kona genome and developmental transcriptomes reveal deep origins of eukaryotic multicellular pathways.</title>
        <authorList>
            <person name="Sheikh S."/>
            <person name="Fu C.-J."/>
            <person name="Brown M.W."/>
            <person name="Baldauf S.L."/>
        </authorList>
    </citation>
    <scope>NUCLEOTIDE SEQUENCE [LARGE SCALE GENOMIC DNA]</scope>
    <source>
        <strain evidence="1 2">ATCC MYA-3509</strain>
    </source>
</reference>
<proteinExistence type="predicted"/>
<name>A0AAW2YJX9_9EUKA</name>
<dbReference type="EMBL" id="JAOPGA020000150">
    <property type="protein sequence ID" value="KAL0477196.1"/>
    <property type="molecule type" value="Genomic_DNA"/>
</dbReference>
<organism evidence="1 2">
    <name type="scientific">Acrasis kona</name>
    <dbReference type="NCBI Taxonomy" id="1008807"/>
    <lineage>
        <taxon>Eukaryota</taxon>
        <taxon>Discoba</taxon>
        <taxon>Heterolobosea</taxon>
        <taxon>Tetramitia</taxon>
        <taxon>Eutetramitia</taxon>
        <taxon>Acrasidae</taxon>
        <taxon>Acrasis</taxon>
    </lineage>
</organism>
<evidence type="ECO:0000313" key="2">
    <source>
        <dbReference type="Proteomes" id="UP001431209"/>
    </source>
</evidence>
<gene>
    <name evidence="1" type="ORF">AKO1_005896</name>
</gene>
<accession>A0AAW2YJX9</accession>
<sequence length="55" mass="5992">NETLSENLASTDACQSHRIKHVLNLTDASCDIMIVPLESLGGEPKQKTVSKQPRS</sequence>